<sequence length="192" mass="22124">MVYCISCSDFSKQREDASNSSNYSSQEYSSNFHKKYSKKHKSCLKSYSFKQHHSRSHSSSFRQASSSSNYSLPEKYDNSSHKGKQHGSSFLKKSSNKQCHRQIDEQLFNQNRQIYLLLLKHNDDLNEIKNNLKQQRDGALSQESVEIIAAVESTISDENEYTIVEITSETQEQTTTQNALNSREVNDELFSV</sequence>
<gene>
    <name evidence="2" type="ORF">CPELLU_LOCUS7500</name>
</gene>
<feature type="region of interest" description="Disordered" evidence="1">
    <location>
        <begin position="54"/>
        <end position="95"/>
    </location>
</feature>
<dbReference type="EMBL" id="CAJVQA010005052">
    <property type="protein sequence ID" value="CAG8612057.1"/>
    <property type="molecule type" value="Genomic_DNA"/>
</dbReference>
<dbReference type="OrthoDB" id="10628335at2759"/>
<dbReference type="Proteomes" id="UP000789759">
    <property type="component" value="Unassembled WGS sequence"/>
</dbReference>
<keyword evidence="3" id="KW-1185">Reference proteome</keyword>
<evidence type="ECO:0000313" key="2">
    <source>
        <dbReference type="EMBL" id="CAG8612057.1"/>
    </source>
</evidence>
<comment type="caution">
    <text evidence="2">The sequence shown here is derived from an EMBL/GenBank/DDBJ whole genome shotgun (WGS) entry which is preliminary data.</text>
</comment>
<name>A0A9N9CS82_9GLOM</name>
<accession>A0A9N9CS82</accession>
<proteinExistence type="predicted"/>
<dbReference type="AlphaFoldDB" id="A0A9N9CS82"/>
<feature type="compositionally biased region" description="Low complexity" evidence="1">
    <location>
        <begin position="57"/>
        <end position="68"/>
    </location>
</feature>
<reference evidence="2" key="1">
    <citation type="submission" date="2021-06" db="EMBL/GenBank/DDBJ databases">
        <authorList>
            <person name="Kallberg Y."/>
            <person name="Tangrot J."/>
            <person name="Rosling A."/>
        </authorList>
    </citation>
    <scope>NUCLEOTIDE SEQUENCE</scope>
    <source>
        <strain evidence="2">FL966</strain>
    </source>
</reference>
<evidence type="ECO:0000256" key="1">
    <source>
        <dbReference type="SAM" id="MobiDB-lite"/>
    </source>
</evidence>
<organism evidence="2 3">
    <name type="scientific">Cetraspora pellucida</name>
    <dbReference type="NCBI Taxonomy" id="1433469"/>
    <lineage>
        <taxon>Eukaryota</taxon>
        <taxon>Fungi</taxon>
        <taxon>Fungi incertae sedis</taxon>
        <taxon>Mucoromycota</taxon>
        <taxon>Glomeromycotina</taxon>
        <taxon>Glomeromycetes</taxon>
        <taxon>Diversisporales</taxon>
        <taxon>Gigasporaceae</taxon>
        <taxon>Cetraspora</taxon>
    </lineage>
</organism>
<evidence type="ECO:0000313" key="3">
    <source>
        <dbReference type="Proteomes" id="UP000789759"/>
    </source>
</evidence>
<protein>
    <submittedName>
        <fullName evidence="2">16364_t:CDS:1</fullName>
    </submittedName>
</protein>